<sequence>MLAAPLHISATICFKKTAWEVKDDCTGKTKPVKIGQLRFKEMAWSIKLQQFWSFQ</sequence>
<dbReference type="STRING" id="617002.SAMN05660653_02134"/>
<protein>
    <submittedName>
        <fullName evidence="1">Uncharacterized protein</fullName>
    </submittedName>
</protein>
<name>A0A1G6DH97_9BACT</name>
<accession>A0A1G6DH97</accession>
<dbReference type="EMBL" id="FMXO01000012">
    <property type="protein sequence ID" value="SDB44496.1"/>
    <property type="molecule type" value="Genomic_DNA"/>
</dbReference>
<dbReference type="AlphaFoldDB" id="A0A1G6DH97"/>
<reference evidence="1 2" key="1">
    <citation type="submission" date="2016-10" db="EMBL/GenBank/DDBJ databases">
        <authorList>
            <person name="de Groot N.N."/>
        </authorList>
    </citation>
    <scope>NUCLEOTIDE SEQUENCE [LARGE SCALE GENOMIC DNA]</scope>
    <source>
        <strain evidence="1 2">ASO4-2</strain>
    </source>
</reference>
<evidence type="ECO:0000313" key="1">
    <source>
        <dbReference type="EMBL" id="SDB44496.1"/>
    </source>
</evidence>
<gene>
    <name evidence="1" type="ORF">SAMN05660653_02134</name>
</gene>
<dbReference type="Proteomes" id="UP000198771">
    <property type="component" value="Unassembled WGS sequence"/>
</dbReference>
<evidence type="ECO:0000313" key="2">
    <source>
        <dbReference type="Proteomes" id="UP000198771"/>
    </source>
</evidence>
<keyword evidence="2" id="KW-1185">Reference proteome</keyword>
<organism evidence="1 2">
    <name type="scientific">Desulfonatronum thiosulfatophilum</name>
    <dbReference type="NCBI Taxonomy" id="617002"/>
    <lineage>
        <taxon>Bacteria</taxon>
        <taxon>Pseudomonadati</taxon>
        <taxon>Thermodesulfobacteriota</taxon>
        <taxon>Desulfovibrionia</taxon>
        <taxon>Desulfovibrionales</taxon>
        <taxon>Desulfonatronaceae</taxon>
        <taxon>Desulfonatronum</taxon>
    </lineage>
</organism>
<proteinExistence type="predicted"/>